<feature type="domain" description="DUF1232" evidence="6">
    <location>
        <begin position="64"/>
        <end position="99"/>
    </location>
</feature>
<accession>A0ABT8K5W5</accession>
<proteinExistence type="predicted"/>
<feature type="transmembrane region" description="Helical" evidence="5">
    <location>
        <begin position="6"/>
        <end position="28"/>
    </location>
</feature>
<dbReference type="InterPro" id="IPR010652">
    <property type="entry name" value="DUF1232"/>
</dbReference>
<evidence type="ECO:0000313" key="8">
    <source>
        <dbReference type="Proteomes" id="UP001174209"/>
    </source>
</evidence>
<feature type="transmembrane region" description="Helical" evidence="5">
    <location>
        <begin position="62"/>
        <end position="79"/>
    </location>
</feature>
<evidence type="ECO:0000256" key="2">
    <source>
        <dbReference type="ARBA" id="ARBA00022692"/>
    </source>
</evidence>
<evidence type="ECO:0000259" key="6">
    <source>
        <dbReference type="Pfam" id="PF06803"/>
    </source>
</evidence>
<gene>
    <name evidence="7" type="ORF">P5G52_15195</name>
</gene>
<dbReference type="RefSeq" id="WP_301229047.1">
    <property type="nucleotide sequence ID" value="NZ_JAROCG010000002.1"/>
</dbReference>
<evidence type="ECO:0000256" key="5">
    <source>
        <dbReference type="SAM" id="Phobius"/>
    </source>
</evidence>
<comment type="caution">
    <text evidence="7">The sequence shown here is derived from an EMBL/GenBank/DDBJ whole genome shotgun (WGS) entry which is preliminary data.</text>
</comment>
<evidence type="ECO:0000256" key="3">
    <source>
        <dbReference type="ARBA" id="ARBA00022989"/>
    </source>
</evidence>
<keyword evidence="4 5" id="KW-0472">Membrane</keyword>
<dbReference type="Proteomes" id="UP001174209">
    <property type="component" value="Unassembled WGS sequence"/>
</dbReference>
<name>A0ABT8K5W5_9MICC</name>
<keyword evidence="2 5" id="KW-0812">Transmembrane</keyword>
<keyword evidence="8" id="KW-1185">Reference proteome</keyword>
<dbReference type="EMBL" id="JAROCG010000002">
    <property type="protein sequence ID" value="MDN4612211.1"/>
    <property type="molecule type" value="Genomic_DNA"/>
</dbReference>
<reference evidence="7" key="1">
    <citation type="submission" date="2023-06" db="EMBL/GenBank/DDBJ databases">
        <title>MT1 and MT2 Draft Genomes of Novel Species.</title>
        <authorList>
            <person name="Venkateswaran K."/>
        </authorList>
    </citation>
    <scope>NUCLEOTIDE SEQUENCE</scope>
    <source>
        <strain evidence="7">IIF3SC-B10</strain>
    </source>
</reference>
<evidence type="ECO:0000256" key="1">
    <source>
        <dbReference type="ARBA" id="ARBA00004127"/>
    </source>
</evidence>
<protein>
    <submittedName>
        <fullName evidence="7">DUF1232 domain-containing protein</fullName>
    </submittedName>
</protein>
<dbReference type="Pfam" id="PF06803">
    <property type="entry name" value="DUF1232"/>
    <property type="match status" value="1"/>
</dbReference>
<evidence type="ECO:0000256" key="4">
    <source>
        <dbReference type="ARBA" id="ARBA00023136"/>
    </source>
</evidence>
<keyword evidence="3 5" id="KW-1133">Transmembrane helix</keyword>
<organism evidence="7 8">
    <name type="scientific">Arthrobacter burdickii</name>
    <dbReference type="NCBI Taxonomy" id="3035920"/>
    <lineage>
        <taxon>Bacteria</taxon>
        <taxon>Bacillati</taxon>
        <taxon>Actinomycetota</taxon>
        <taxon>Actinomycetes</taxon>
        <taxon>Micrococcales</taxon>
        <taxon>Micrococcaceae</taxon>
        <taxon>Arthrobacter</taxon>
    </lineage>
</organism>
<comment type="subcellular location">
    <subcellularLocation>
        <location evidence="1">Endomembrane system</location>
        <topology evidence="1">Multi-pass membrane protein</topology>
    </subcellularLocation>
</comment>
<evidence type="ECO:0000313" key="7">
    <source>
        <dbReference type="EMBL" id="MDN4612211.1"/>
    </source>
</evidence>
<sequence>MDWHVLLEAGVAILAAYGLFLLFLGLYARRHPEILSLTDVLRLGPDLLRLIRRLAADRAVPGRARFLLGALVVYLLLPIDLVPDFLPVIGYADDIVLVAVVLRAVVRSAGPEALERHWPGSDGGLRLVRGLAGVSGPDTGGSGRNTA</sequence>